<comment type="caution">
    <text evidence="1">The sequence shown here is derived from an EMBL/GenBank/DDBJ whole genome shotgun (WGS) entry which is preliminary data.</text>
</comment>
<gene>
    <name evidence="1" type="ORF">UVI_02019860</name>
</gene>
<reference evidence="2" key="1">
    <citation type="journal article" date="2016" name="Genome Announc.">
        <title>Genome sequence of Ustilaginoidea virens IPU010, a rice pathogenic fungus causing false smut.</title>
        <authorList>
            <person name="Kumagai T."/>
            <person name="Ishii T."/>
            <person name="Terai G."/>
            <person name="Umemura M."/>
            <person name="Machida M."/>
            <person name="Asai K."/>
        </authorList>
    </citation>
    <scope>NUCLEOTIDE SEQUENCE [LARGE SCALE GENOMIC DNA]</scope>
    <source>
        <strain evidence="2">IPU010</strain>
    </source>
</reference>
<name>A0A1B5L0Q8_USTVR</name>
<accession>A0A1B5L0Q8</accession>
<protein>
    <submittedName>
        <fullName evidence="1">Uncharacterized protein</fullName>
    </submittedName>
</protein>
<sequence>MPAAADLDSSLEPLEGEGFERQAVLSCCRLAFCRIWGLDSPLSYLVGERGCGLRVLPHLGARKLYFSAPGLDHEGVDGSAMDPPQRNEVSVPCVADHHGVGPDELAYRLSCGIPSKQAVAAAAGFFHCLPGYAGKPGVVVRHSHARVHELVQKHRAGEKVQDGYANQLAVARAGDSHLAVERNGGDMGCMPLGRSLASFPAGWRGSESPGSEAASHEWPWMFSLRRPDPESTGSSSCEDVARPAVWVSGSLGFKGRFRRSLLRTASCVSGKGRGQARWREALVGDRLIEPNGFGLSPLEHRSHRIFLSSSAEESWYSTYPDFFKSYDEWTNP</sequence>
<dbReference type="EMBL" id="BBTG02000007">
    <property type="protein sequence ID" value="GAO16576.1"/>
    <property type="molecule type" value="Genomic_DNA"/>
</dbReference>
<dbReference type="Proteomes" id="UP000054053">
    <property type="component" value="Unassembled WGS sequence"/>
</dbReference>
<dbReference type="AlphaFoldDB" id="A0A1B5L0Q8"/>
<evidence type="ECO:0000313" key="1">
    <source>
        <dbReference type="EMBL" id="GAO16576.1"/>
    </source>
</evidence>
<evidence type="ECO:0000313" key="2">
    <source>
        <dbReference type="Proteomes" id="UP000054053"/>
    </source>
</evidence>
<organism evidence="1 2">
    <name type="scientific">Ustilaginoidea virens</name>
    <name type="common">Rice false smut fungus</name>
    <name type="synonym">Villosiclava virens</name>
    <dbReference type="NCBI Taxonomy" id="1159556"/>
    <lineage>
        <taxon>Eukaryota</taxon>
        <taxon>Fungi</taxon>
        <taxon>Dikarya</taxon>
        <taxon>Ascomycota</taxon>
        <taxon>Pezizomycotina</taxon>
        <taxon>Sordariomycetes</taxon>
        <taxon>Hypocreomycetidae</taxon>
        <taxon>Hypocreales</taxon>
        <taxon>Clavicipitaceae</taxon>
        <taxon>Ustilaginoidea</taxon>
    </lineage>
</organism>
<proteinExistence type="predicted"/>